<protein>
    <recommendedName>
        <fullName evidence="3">DUF4177 domain-containing protein</fullName>
    </recommendedName>
</protein>
<accession>A0ABT3KZV6</accession>
<evidence type="ECO:0008006" key="3">
    <source>
        <dbReference type="Google" id="ProtNLM"/>
    </source>
</evidence>
<evidence type="ECO:0000313" key="1">
    <source>
        <dbReference type="EMBL" id="MCW6034784.1"/>
    </source>
</evidence>
<name>A0ABT3KZV6_9CYAN</name>
<keyword evidence="2" id="KW-1185">Reference proteome</keyword>
<organism evidence="1 2">
    <name type="scientific">Spirulina subsalsa FACHB-351</name>
    <dbReference type="NCBI Taxonomy" id="234711"/>
    <lineage>
        <taxon>Bacteria</taxon>
        <taxon>Bacillati</taxon>
        <taxon>Cyanobacteriota</taxon>
        <taxon>Cyanophyceae</taxon>
        <taxon>Spirulinales</taxon>
        <taxon>Spirulinaceae</taxon>
        <taxon>Spirulina</taxon>
    </lineage>
</organism>
<reference evidence="1 2" key="1">
    <citation type="submission" date="2021-08" db="EMBL/GenBank/DDBJ databases">
        <title>Draft genome sequence of Spirulina subsalsa with high tolerance to salinity and hype-accumulation of phycocyanin.</title>
        <authorList>
            <person name="Pei H."/>
            <person name="Jiang L."/>
        </authorList>
    </citation>
    <scope>NUCLEOTIDE SEQUENCE [LARGE SCALE GENOMIC DNA]</scope>
    <source>
        <strain evidence="1 2">FACHB-351</strain>
    </source>
</reference>
<dbReference type="Proteomes" id="UP001526426">
    <property type="component" value="Unassembled WGS sequence"/>
</dbReference>
<proteinExistence type="predicted"/>
<comment type="caution">
    <text evidence="1">The sequence shown here is derived from an EMBL/GenBank/DDBJ whole genome shotgun (WGS) entry which is preliminary data.</text>
</comment>
<evidence type="ECO:0000313" key="2">
    <source>
        <dbReference type="Proteomes" id="UP001526426"/>
    </source>
</evidence>
<gene>
    <name evidence="1" type="ORF">K4A83_00635</name>
</gene>
<dbReference type="RefSeq" id="WP_265262439.1">
    <property type="nucleotide sequence ID" value="NZ_JAIHOM010000002.1"/>
</dbReference>
<sequence>MQKWEYLVIQETIFPLTPLRITVEAEDQELVKVLQGKSVVGTLNYLGEQGWELVSVSTGLEKNSQVFYFKRPQQF</sequence>
<dbReference type="EMBL" id="JAIHOM010000002">
    <property type="protein sequence ID" value="MCW6034784.1"/>
    <property type="molecule type" value="Genomic_DNA"/>
</dbReference>